<name>A0A128A220_9ARCH</name>
<dbReference type="EMBL" id="LN890280">
    <property type="protein sequence ID" value="CUR51370.1"/>
    <property type="molecule type" value="Genomic_DNA"/>
</dbReference>
<reference evidence="2" key="1">
    <citation type="submission" date="2015-10" db="EMBL/GenBank/DDBJ databases">
        <authorList>
            <person name="Lehtovirta-Morley L.E."/>
            <person name="Vieille C."/>
        </authorList>
    </citation>
    <scope>NUCLEOTIDE SEQUENCE [LARGE SCALE GENOMIC DNA]</scope>
</reference>
<accession>A0A128A220</accession>
<proteinExistence type="predicted"/>
<dbReference type="AlphaFoldDB" id="A0A128A220"/>
<dbReference type="KEGG" id="ndv:NDEV_0605"/>
<protein>
    <submittedName>
        <fullName evidence="1">Uncharacterized protein</fullName>
    </submittedName>
</protein>
<dbReference type="Proteomes" id="UP000196239">
    <property type="component" value="Chromosome 1"/>
</dbReference>
<gene>
    <name evidence="1" type="ORF">NDEV_0605</name>
</gene>
<evidence type="ECO:0000313" key="2">
    <source>
        <dbReference type="Proteomes" id="UP000196239"/>
    </source>
</evidence>
<evidence type="ECO:0000313" key="1">
    <source>
        <dbReference type="EMBL" id="CUR51370.1"/>
    </source>
</evidence>
<sequence>MKILYYSIIVISTILFTSSNLIFADNGTSTDYGNLPELHKGELSQSFDVDWNQQQYHVSTWTRNGTVTSVNATTSGIEIGLAPSNDGILIVQLPRDIFEHKWVGLANIEGTFDYELPKFIRVGLDCNSQTLEGNFTSTTRTIHFENSFNDYYTGPGGPVTHHLAGTSFSDVPLGGSIVPVESEQKICGWSYGKQGMLLQVKKDSKPDFMQIQLQSETMGKHFAVFANNIPIPFNQIEDRGSITLNFTYPPYQDQITVNASALNDVSIYSPKKQSEFGISPFDIICTNGLEKVIKTHDGFAACVFAKDKEKLYDIGWADKTSVISISNPQPTVGQYFEAGGILFNVTSVGASFIDSESNKEGAHVIVNMTAQSLRHKPVHVDNTNFALDSSDKSRTVQISQFGSYNSTAYTIPDDHPTNLQFSFPTWMKKSEFGLKDHSLIIYLKSNDGNVPIIPLEKISCQSGDVKFC</sequence>
<keyword evidence="2" id="KW-1185">Reference proteome</keyword>
<organism evidence="1 2">
    <name type="scientific">Nitrosotalea devaniterrae</name>
    <dbReference type="NCBI Taxonomy" id="1078905"/>
    <lineage>
        <taxon>Archaea</taxon>
        <taxon>Nitrososphaerota</taxon>
        <taxon>Nitrososphaeria</taxon>
        <taxon>Nitrosotaleales</taxon>
        <taxon>Nitrosotaleaceae</taxon>
        <taxon>Nitrosotalea</taxon>
    </lineage>
</organism>